<gene>
    <name evidence="1" type="ORF">GS617_14560</name>
</gene>
<dbReference type="EMBL" id="WVQY01000005">
    <property type="protein sequence ID" value="NOD31497.1"/>
    <property type="molecule type" value="Genomic_DNA"/>
</dbReference>
<accession>A0ABX1WDW7</accession>
<dbReference type="Proteomes" id="UP000599383">
    <property type="component" value="Unassembled WGS sequence"/>
</dbReference>
<reference evidence="1 2" key="1">
    <citation type="submission" date="2019-12" db="EMBL/GenBank/DDBJ databases">
        <title>Ruegeria JWLKs population differentiation of coral mucus and skeleton niches.</title>
        <authorList>
            <person name="Luo D."/>
        </authorList>
    </citation>
    <scope>NUCLEOTIDE SEQUENCE [LARGE SCALE GENOMIC DNA]</scope>
    <source>
        <strain evidence="1 2">HKCCD6238</strain>
    </source>
</reference>
<protein>
    <submittedName>
        <fullName evidence="1">Uncharacterized protein</fullName>
    </submittedName>
</protein>
<organism evidence="1 2">
    <name type="scientific">Ruegeria atlantica</name>
    <dbReference type="NCBI Taxonomy" id="81569"/>
    <lineage>
        <taxon>Bacteria</taxon>
        <taxon>Pseudomonadati</taxon>
        <taxon>Pseudomonadota</taxon>
        <taxon>Alphaproteobacteria</taxon>
        <taxon>Rhodobacterales</taxon>
        <taxon>Roseobacteraceae</taxon>
        <taxon>Ruegeria</taxon>
    </lineage>
</organism>
<evidence type="ECO:0000313" key="1">
    <source>
        <dbReference type="EMBL" id="NOD31497.1"/>
    </source>
</evidence>
<name>A0ABX1WDW7_9RHOB</name>
<dbReference type="RefSeq" id="WP_171363960.1">
    <property type="nucleotide sequence ID" value="NZ_WVQY01000005.1"/>
</dbReference>
<sequence>MVITSTGQTASDLVWLRDKLWASLYPVKQVKAAPGVTHVLQQSSGAVYTDRPGAWTYDLSQARMFLPEAAPILGGSVVSFERAREAIVQIYEANLREQEDALEKDRNCNYG</sequence>
<keyword evidence="2" id="KW-1185">Reference proteome</keyword>
<comment type="caution">
    <text evidence="1">The sequence shown here is derived from an EMBL/GenBank/DDBJ whole genome shotgun (WGS) entry which is preliminary data.</text>
</comment>
<evidence type="ECO:0000313" key="2">
    <source>
        <dbReference type="Proteomes" id="UP000599383"/>
    </source>
</evidence>
<proteinExistence type="predicted"/>